<dbReference type="InterPro" id="IPR012902">
    <property type="entry name" value="N_methyl_site"/>
</dbReference>
<keyword evidence="14" id="KW-1185">Reference proteome</keyword>
<organism evidence="13 14">
    <name type="scientific">Rhodanobacter thiooxydans</name>
    <dbReference type="NCBI Taxonomy" id="416169"/>
    <lineage>
        <taxon>Bacteria</taxon>
        <taxon>Pseudomonadati</taxon>
        <taxon>Pseudomonadota</taxon>
        <taxon>Gammaproteobacteria</taxon>
        <taxon>Lysobacterales</taxon>
        <taxon>Rhodanobacteraceae</taxon>
        <taxon>Rhodanobacter</taxon>
    </lineage>
</organism>
<evidence type="ECO:0000256" key="8">
    <source>
        <dbReference type="ARBA" id="ARBA00022989"/>
    </source>
</evidence>
<keyword evidence="6" id="KW-0997">Cell inner membrane</keyword>
<dbReference type="InterPro" id="IPR045584">
    <property type="entry name" value="Pilin-like"/>
</dbReference>
<dbReference type="AlphaFoldDB" id="A0A154QFS7"/>
<dbReference type="PANTHER" id="PTHR30093">
    <property type="entry name" value="GENERAL SECRETION PATHWAY PROTEIN G"/>
    <property type="match status" value="1"/>
</dbReference>
<feature type="transmembrane region" description="Helical" evidence="11">
    <location>
        <begin position="12"/>
        <end position="32"/>
    </location>
</feature>
<keyword evidence="5" id="KW-0488">Methylation</keyword>
<comment type="similarity">
    <text evidence="2">Belongs to the GSP G family.</text>
</comment>
<dbReference type="InterPro" id="IPR013545">
    <property type="entry name" value="T2SS_protein-GspG_C"/>
</dbReference>
<keyword evidence="7 11" id="KW-0812">Transmembrane</keyword>
<dbReference type="Pfam" id="PF08334">
    <property type="entry name" value="T2SSG"/>
    <property type="match status" value="1"/>
</dbReference>
<evidence type="ECO:0000256" key="11">
    <source>
        <dbReference type="SAM" id="Phobius"/>
    </source>
</evidence>
<dbReference type="STRING" id="416169.RHOFW104T7_15350"/>
<evidence type="ECO:0000256" key="6">
    <source>
        <dbReference type="ARBA" id="ARBA00022519"/>
    </source>
</evidence>
<dbReference type="Proteomes" id="UP000076131">
    <property type="component" value="Unassembled WGS sequence"/>
</dbReference>
<dbReference type="EMBL" id="LVJS01000050">
    <property type="protein sequence ID" value="KZC23080.1"/>
    <property type="molecule type" value="Genomic_DNA"/>
</dbReference>
<dbReference type="GO" id="GO:0005886">
    <property type="term" value="C:plasma membrane"/>
    <property type="evidence" value="ECO:0007669"/>
    <property type="project" value="UniProtKB-SubCell"/>
</dbReference>
<comment type="subcellular location">
    <subcellularLocation>
        <location evidence="1">Cell inner membrane</location>
        <topology evidence="1">Single-pass membrane protein</topology>
    </subcellularLocation>
</comment>
<dbReference type="NCBIfam" id="TIGR02532">
    <property type="entry name" value="IV_pilin_GFxxxE"/>
    <property type="match status" value="1"/>
</dbReference>
<evidence type="ECO:0000256" key="4">
    <source>
        <dbReference type="ARBA" id="ARBA00022475"/>
    </source>
</evidence>
<evidence type="ECO:0000256" key="9">
    <source>
        <dbReference type="ARBA" id="ARBA00023136"/>
    </source>
</evidence>
<dbReference type="GO" id="GO:0015628">
    <property type="term" value="P:protein secretion by the type II secretion system"/>
    <property type="evidence" value="ECO:0007669"/>
    <property type="project" value="InterPro"/>
</dbReference>
<feature type="domain" description="Type II secretion system protein GspG C-terminal" evidence="12">
    <location>
        <begin position="35"/>
        <end position="138"/>
    </location>
</feature>
<proteinExistence type="inferred from homology"/>
<evidence type="ECO:0000259" key="12">
    <source>
        <dbReference type="Pfam" id="PF08334"/>
    </source>
</evidence>
<keyword evidence="9 11" id="KW-0472">Membrane</keyword>
<evidence type="ECO:0000256" key="3">
    <source>
        <dbReference type="ARBA" id="ARBA00020042"/>
    </source>
</evidence>
<evidence type="ECO:0000313" key="13">
    <source>
        <dbReference type="EMBL" id="KZC23080.1"/>
    </source>
</evidence>
<dbReference type="SUPFAM" id="SSF54523">
    <property type="entry name" value="Pili subunits"/>
    <property type="match status" value="1"/>
</dbReference>
<reference evidence="13 14" key="1">
    <citation type="journal article" date="2016" name="MBio">
        <title>Lateral Gene Transfer in a Heavy Metal-Contaminated-Groundwater Microbial Community.</title>
        <authorList>
            <person name="Hemme C.L."/>
            <person name="Green S.J."/>
            <person name="Rishishwar L."/>
            <person name="Prakash O."/>
            <person name="Pettenato A."/>
            <person name="Chakraborty R."/>
            <person name="Deutschbauer A.M."/>
            <person name="Van Nostrand J.D."/>
            <person name="Wu L."/>
            <person name="He Z."/>
            <person name="Jordan I.K."/>
            <person name="Hazen T.C."/>
            <person name="Arkin A.P."/>
            <person name="Kostka J.E."/>
            <person name="Zhou J."/>
        </authorList>
    </citation>
    <scope>NUCLEOTIDE SEQUENCE [LARGE SCALE GENOMIC DNA]</scope>
    <source>
        <strain evidence="13 14">FW104-T7</strain>
    </source>
</reference>
<gene>
    <name evidence="13" type="ORF">RHOFW104T7_15350</name>
</gene>
<dbReference type="Gene3D" id="3.30.700.10">
    <property type="entry name" value="Glycoprotein, Type 4 Pilin"/>
    <property type="match status" value="1"/>
</dbReference>
<accession>A0A154QFS7</accession>
<feature type="region of interest" description="Disordered" evidence="10">
    <location>
        <begin position="124"/>
        <end position="143"/>
    </location>
</feature>
<dbReference type="InterPro" id="IPR000983">
    <property type="entry name" value="Bac_GSPG_pilin"/>
</dbReference>
<protein>
    <recommendedName>
        <fullName evidence="3">Type II secretion system core protein G</fullName>
    </recommendedName>
</protein>
<evidence type="ECO:0000256" key="2">
    <source>
        <dbReference type="ARBA" id="ARBA00009984"/>
    </source>
</evidence>
<name>A0A154QFS7_9GAMM</name>
<evidence type="ECO:0000256" key="7">
    <source>
        <dbReference type="ARBA" id="ARBA00022692"/>
    </source>
</evidence>
<evidence type="ECO:0000256" key="10">
    <source>
        <dbReference type="SAM" id="MobiDB-lite"/>
    </source>
</evidence>
<sequence length="143" mass="15532">MKHGGMSKQAGFTLLELLVVVVIIGILVAYVAPRYFQQIGKSERTAALGQIDALRKAIDAYWLDMGHFPTSEQGLDALVVKPDGESKWNGPYLQKRVPPDPWGHPYVYRVPGAQGDYDVIAYGKDGKPGGEGENADVGMDTGK</sequence>
<dbReference type="InterPro" id="IPR010054">
    <property type="entry name" value="Type2_sec_GspG"/>
</dbReference>
<keyword evidence="8 11" id="KW-1133">Transmembrane helix</keyword>
<comment type="caution">
    <text evidence="13">The sequence shown here is derived from an EMBL/GenBank/DDBJ whole genome shotgun (WGS) entry which is preliminary data.</text>
</comment>
<evidence type="ECO:0000256" key="5">
    <source>
        <dbReference type="ARBA" id="ARBA00022481"/>
    </source>
</evidence>
<dbReference type="eggNOG" id="COG2165">
    <property type="taxonomic scope" value="Bacteria"/>
</dbReference>
<dbReference type="NCBIfam" id="TIGR01710">
    <property type="entry name" value="typeII_sec_gspG"/>
    <property type="match status" value="1"/>
</dbReference>
<keyword evidence="4" id="KW-1003">Cell membrane</keyword>
<dbReference type="Pfam" id="PF07963">
    <property type="entry name" value="N_methyl"/>
    <property type="match status" value="1"/>
</dbReference>
<dbReference type="PANTHER" id="PTHR30093:SF45">
    <property type="entry name" value="TYPE II SECRETION SYSTEM CORE PROTEIN G"/>
    <property type="match status" value="1"/>
</dbReference>
<evidence type="ECO:0000256" key="1">
    <source>
        <dbReference type="ARBA" id="ARBA00004377"/>
    </source>
</evidence>
<dbReference type="PRINTS" id="PR00813">
    <property type="entry name" value="BCTERIALGSPG"/>
</dbReference>
<dbReference type="GO" id="GO:0015627">
    <property type="term" value="C:type II protein secretion system complex"/>
    <property type="evidence" value="ECO:0007669"/>
    <property type="project" value="InterPro"/>
</dbReference>
<evidence type="ECO:0000313" key="14">
    <source>
        <dbReference type="Proteomes" id="UP000076131"/>
    </source>
</evidence>